<accession>A0A1I8HCA5</accession>
<dbReference type="PANTHER" id="PTHR24033:SF151">
    <property type="entry name" value="NOTCH 2"/>
    <property type="match status" value="1"/>
</dbReference>
<dbReference type="PANTHER" id="PTHR24033">
    <property type="entry name" value="EGF-LIKE DOMAIN-CONTAINING PROTEIN"/>
    <property type="match status" value="1"/>
</dbReference>
<dbReference type="WBParaSite" id="maker-uti_cns_0005437-snap-gene-0.3-mRNA-1">
    <property type="protein sequence ID" value="maker-uti_cns_0005437-snap-gene-0.3-mRNA-1"/>
    <property type="gene ID" value="maker-uti_cns_0005437-snap-gene-0.3"/>
</dbReference>
<protein>
    <submittedName>
        <fullName evidence="3">EGF-like domain-containing protein</fullName>
    </submittedName>
</protein>
<keyword evidence="2" id="KW-1185">Reference proteome</keyword>
<evidence type="ECO:0000259" key="1">
    <source>
        <dbReference type="PROSITE" id="PS00022"/>
    </source>
</evidence>
<evidence type="ECO:0000313" key="2">
    <source>
        <dbReference type="Proteomes" id="UP000095280"/>
    </source>
</evidence>
<dbReference type="InterPro" id="IPR051830">
    <property type="entry name" value="NOTCH_homolog"/>
</dbReference>
<dbReference type="PROSITE" id="PS00022">
    <property type="entry name" value="EGF_1"/>
    <property type="match status" value="1"/>
</dbReference>
<reference evidence="3" key="1">
    <citation type="submission" date="2016-11" db="UniProtKB">
        <authorList>
            <consortium name="WormBaseParasite"/>
        </authorList>
    </citation>
    <scope>IDENTIFICATION</scope>
</reference>
<dbReference type="Proteomes" id="UP000095280">
    <property type="component" value="Unplaced"/>
</dbReference>
<feature type="domain" description="EGF-like" evidence="1">
    <location>
        <begin position="1095"/>
        <end position="1106"/>
    </location>
</feature>
<name>A0A1I8HCA5_9PLAT</name>
<evidence type="ECO:0000313" key="3">
    <source>
        <dbReference type="WBParaSite" id="maker-uti_cns_0005437-snap-gene-0.3-mRNA-1"/>
    </source>
</evidence>
<dbReference type="InterPro" id="IPR000742">
    <property type="entry name" value="EGF"/>
</dbReference>
<dbReference type="AlphaFoldDB" id="A0A1I8HCA5"/>
<sequence>VTENLDNPICTQNSRIWRRSFNCNCRPGYYWDINTLSCSEEKDFFMTLRLRNKLKISIDSLNIFIDTKLPILRAGFYSKSSKGRTFKTFELNPETRFHPFGHDAYSTLRIARRMRSNWMKLGGIPAADPDPIVSVDLPHPILVERVHTIYAHSYCSLGMKETDYLLNVHFLDLSTLPKMRPKECLNECLNSSTCNYVLMSHNATGGLCHCSLNSNAFSHDGKPLSAGFNISKEGACPGAHWYTCSAYFKGCAIWPPRMVISSLPGNDVETVRREMPWQDVRLTDICINSYAKLLSAYSVHTKNLDGDFTRCLLICQRRCSNVMFLSSRACLCSSGFAFETPIAAPAPCGRLCKHRTDWWCGGVKHYKAFMLKQEVPKCGGRQHYSYQCVTLGDKHKLKLGKLNESIDFIRFEGTFSSSLGNKVTLPWNHGANTSIDGYHWINPARLQTDSMPGDNYHNEIVITDKLMRVFQKDPIKCRTFCQMSCMSYFALSSVYCYCTNKVELLAEVPLKTGNCSTFPDRAVRPDSIPVGLDSNSIALHYMGEMALENCAMNKIKSKLPLDFYKVPESTMVEVAVAQCAVYAYLSGEHCYCSNEPPTRLKQMIRAGNYAPQKGNVYRLDYYAVHDAPGSIYYPFSWRNHLQGHAGFGSTYTVFMIKKEKQHTQYDGCYSFIGQDFDHTKTKSKIVWLKSLIGGLKLRHHDLCEYECAKSCSSPNCVYKFLICGPKTCPAPYCLCVADGEFHKITPVAGIHCLEKKDSLDEAIADLRAARVFPIIMVNSSTYEKAVPTQTQYDKDLDKFLQAGKHLAQEGGSLMVMAESRFYYAYKLFLSTNCTLRSAVPSILMPYPTTNNCFNIKGVESEHTNSHAHCIKKCRKQLKKFYTIFFSQRLNDLRCACFADTKKLSLAFSKTVCDQTLTYCDSIEDVKNCGNEDHSPVYQLNLQMLPESIECYPSLLKQPGFYNLSILYECPDHLETVNSIGLRPNANLPPEKIELVNMTGLFGLTKIDAHRGEIRIPVLTASARPSVRRLLQGLLHGEFESGVTLDLDSQVRARYAYWDTWMRTIFYRTFNMTVNKCNLGRTNQVLVKSLEDDVSCVCRPDFTGEHCTLHLTGCESNAGARKSDTIKMGNSACFVQALQPESERNVCFNAFSGSNAPVVPHIPYTCGCRGKSQPDTSLPFENCLKESSACKNVFCGEGICTDTPNGGWRCLCKV</sequence>
<organism evidence="2 3">
    <name type="scientific">Macrostomum lignano</name>
    <dbReference type="NCBI Taxonomy" id="282301"/>
    <lineage>
        <taxon>Eukaryota</taxon>
        <taxon>Metazoa</taxon>
        <taxon>Spiralia</taxon>
        <taxon>Lophotrochozoa</taxon>
        <taxon>Platyhelminthes</taxon>
        <taxon>Rhabditophora</taxon>
        <taxon>Macrostomorpha</taxon>
        <taxon>Macrostomida</taxon>
        <taxon>Macrostomidae</taxon>
        <taxon>Macrostomum</taxon>
    </lineage>
</organism>
<proteinExistence type="predicted"/>